<protein>
    <submittedName>
        <fullName evidence="1">Uncharacterized protein</fullName>
    </submittedName>
</protein>
<dbReference type="Gene3D" id="2.115.10.20">
    <property type="entry name" value="Glycosyl hydrolase domain, family 43"/>
    <property type="match status" value="1"/>
</dbReference>
<organism evidence="1">
    <name type="scientific">Haptolina ericina</name>
    <dbReference type="NCBI Taxonomy" id="156174"/>
    <lineage>
        <taxon>Eukaryota</taxon>
        <taxon>Haptista</taxon>
        <taxon>Haptophyta</taxon>
        <taxon>Prymnesiophyceae</taxon>
        <taxon>Prymnesiales</taxon>
        <taxon>Prymnesiaceae</taxon>
        <taxon>Haptolina</taxon>
    </lineage>
</organism>
<gene>
    <name evidence="1" type="ORF">HERI1096_LOCUS8618</name>
</gene>
<dbReference type="EMBL" id="HBHX01015371">
    <property type="protein sequence ID" value="CAE0107959.1"/>
    <property type="molecule type" value="Transcribed_RNA"/>
</dbReference>
<sequence length="113" mass="12231">MPPLMLSTGDYLFFYDSLGVWNQTGETGFQPGWAVLNGSDPTQVLQRAQVPPMPFTLPWEKGIPPWGCNVPLVTNLGGGHAIPSQKPAEDKFRLYFGGADAVVGTAVATVRFH</sequence>
<evidence type="ECO:0000313" key="1">
    <source>
        <dbReference type="EMBL" id="CAE0107959.1"/>
    </source>
</evidence>
<accession>A0A7S3ANE2</accession>
<proteinExistence type="predicted"/>
<reference evidence="1" key="1">
    <citation type="submission" date="2021-01" db="EMBL/GenBank/DDBJ databases">
        <authorList>
            <person name="Corre E."/>
            <person name="Pelletier E."/>
            <person name="Niang G."/>
            <person name="Scheremetjew M."/>
            <person name="Finn R."/>
            <person name="Kale V."/>
            <person name="Holt S."/>
            <person name="Cochrane G."/>
            <person name="Meng A."/>
            <person name="Brown T."/>
            <person name="Cohen L."/>
        </authorList>
    </citation>
    <scope>NUCLEOTIDE SEQUENCE</scope>
    <source>
        <strain evidence="1">CCMP281</strain>
    </source>
</reference>
<dbReference type="AlphaFoldDB" id="A0A7S3ANE2"/>
<dbReference type="InterPro" id="IPR023296">
    <property type="entry name" value="Glyco_hydro_beta-prop_sf"/>
</dbReference>
<name>A0A7S3ANE2_9EUKA</name>